<gene>
    <name evidence="2" type="ORF">LSINAPIS_LOCUS234</name>
</gene>
<accession>A0A5E4PMW8</accession>
<dbReference type="PROSITE" id="PS00282">
    <property type="entry name" value="KAZAL_1"/>
    <property type="match status" value="1"/>
</dbReference>
<dbReference type="EMBL" id="FZQP02000003">
    <property type="protein sequence ID" value="VVC86404.1"/>
    <property type="molecule type" value="Genomic_DNA"/>
</dbReference>
<dbReference type="PROSITE" id="PS51465">
    <property type="entry name" value="KAZAL_2"/>
    <property type="match status" value="1"/>
</dbReference>
<proteinExistence type="predicted"/>
<evidence type="ECO:0000313" key="2">
    <source>
        <dbReference type="EMBL" id="VVC86404.1"/>
    </source>
</evidence>
<reference evidence="2 3" key="1">
    <citation type="submission" date="2017-07" db="EMBL/GenBank/DDBJ databases">
        <authorList>
            <person name="Talla V."/>
            <person name="Backstrom N."/>
        </authorList>
    </citation>
    <scope>NUCLEOTIDE SEQUENCE [LARGE SCALE GENOMIC DNA]</scope>
</reference>
<dbReference type="AlphaFoldDB" id="A0A5E4PMW8"/>
<keyword evidence="3" id="KW-1185">Reference proteome</keyword>
<organism evidence="2 3">
    <name type="scientific">Leptidea sinapis</name>
    <dbReference type="NCBI Taxonomy" id="189913"/>
    <lineage>
        <taxon>Eukaryota</taxon>
        <taxon>Metazoa</taxon>
        <taxon>Ecdysozoa</taxon>
        <taxon>Arthropoda</taxon>
        <taxon>Hexapoda</taxon>
        <taxon>Insecta</taxon>
        <taxon>Pterygota</taxon>
        <taxon>Neoptera</taxon>
        <taxon>Endopterygota</taxon>
        <taxon>Lepidoptera</taxon>
        <taxon>Glossata</taxon>
        <taxon>Ditrysia</taxon>
        <taxon>Papilionoidea</taxon>
        <taxon>Pieridae</taxon>
        <taxon>Dismorphiinae</taxon>
        <taxon>Leptidea</taxon>
    </lineage>
</organism>
<dbReference type="SUPFAM" id="SSF100895">
    <property type="entry name" value="Kazal-type serine protease inhibitors"/>
    <property type="match status" value="1"/>
</dbReference>
<protein>
    <recommendedName>
        <fullName evidence="1">Kazal-like domain-containing protein</fullName>
    </recommendedName>
</protein>
<dbReference type="SMART" id="SM00280">
    <property type="entry name" value="KAZAL"/>
    <property type="match status" value="1"/>
</dbReference>
<dbReference type="Pfam" id="PF00050">
    <property type="entry name" value="Kazal_1"/>
    <property type="match status" value="1"/>
</dbReference>
<dbReference type="CDD" id="cd00104">
    <property type="entry name" value="KAZAL_FS"/>
    <property type="match status" value="1"/>
</dbReference>
<dbReference type="InterPro" id="IPR002350">
    <property type="entry name" value="Kazal_dom"/>
</dbReference>
<dbReference type="InterPro" id="IPR036058">
    <property type="entry name" value="Kazal_dom_sf"/>
</dbReference>
<dbReference type="Gene3D" id="3.30.60.30">
    <property type="match status" value="1"/>
</dbReference>
<dbReference type="Proteomes" id="UP000324832">
    <property type="component" value="Unassembled WGS sequence"/>
</dbReference>
<sequence length="70" mass="7514">MKLLIFAFASAKSKLFCDSACEHNYAPVCGTNGQTYTNRCLLDCRGATFAHKGVCESAQESGQDDSTTEA</sequence>
<feature type="domain" description="Kazal-like" evidence="1">
    <location>
        <begin position="11"/>
        <end position="57"/>
    </location>
</feature>
<name>A0A5E4PMW8_9NEOP</name>
<evidence type="ECO:0000259" key="1">
    <source>
        <dbReference type="PROSITE" id="PS51465"/>
    </source>
</evidence>
<evidence type="ECO:0000313" key="3">
    <source>
        <dbReference type="Proteomes" id="UP000324832"/>
    </source>
</evidence>